<evidence type="ECO:0000313" key="1">
    <source>
        <dbReference type="EMBL" id="KAF0980413.1"/>
    </source>
</evidence>
<dbReference type="OrthoDB" id="10255491at2759"/>
<evidence type="ECO:0000313" key="2">
    <source>
        <dbReference type="Proteomes" id="UP000444721"/>
    </source>
</evidence>
<dbReference type="InterPro" id="IPR009091">
    <property type="entry name" value="RCC1/BLIP-II"/>
</dbReference>
<reference evidence="1 2" key="1">
    <citation type="journal article" date="2019" name="Sci. Rep.">
        <title>Nanopore sequencing improves the draft genome of the human pathogenic amoeba Naegleria fowleri.</title>
        <authorList>
            <person name="Liechti N."/>
            <person name="Schurch N."/>
            <person name="Bruggmann R."/>
            <person name="Wittwer M."/>
        </authorList>
    </citation>
    <scope>NUCLEOTIDE SEQUENCE [LARGE SCALE GENOMIC DNA]</scope>
    <source>
        <strain evidence="1 2">ATCC 30894</strain>
    </source>
</reference>
<dbReference type="GeneID" id="68120842"/>
<organism evidence="1 2">
    <name type="scientific">Naegleria fowleri</name>
    <name type="common">Brain eating amoeba</name>
    <dbReference type="NCBI Taxonomy" id="5763"/>
    <lineage>
        <taxon>Eukaryota</taxon>
        <taxon>Discoba</taxon>
        <taxon>Heterolobosea</taxon>
        <taxon>Tetramitia</taxon>
        <taxon>Eutetramitia</taxon>
        <taxon>Vahlkampfiidae</taxon>
        <taxon>Naegleria</taxon>
    </lineage>
</organism>
<dbReference type="OMA" id="FCSTHAY"/>
<dbReference type="AlphaFoldDB" id="A0A6A5BQS6"/>
<accession>A0A6A5BQS6</accession>
<gene>
    <name evidence="1" type="ORF">FDP41_013627</name>
</gene>
<dbReference type="VEuPathDB" id="AmoebaDB:FDP41_013627"/>
<dbReference type="VEuPathDB" id="AmoebaDB:NF0020610"/>
<sequence length="445" mass="50634">MKVHYTFFPPNDQDSLIVAKAFQEMLVKEGVESSSFREIVLEKLEIPQLHKVLYVDANPNHIRIVDEDGKMFVIENHAIHPENDDHQIILQRMKGSKFVGKHVLKTYPIFDGVKFKVIGLASYTEHALFIVKDTNRNQTVLYGIGSNLYRQLCDKHELSKLGGQEGKHVKFPVMIFDPSKEIKDSTYGSTDSRYTITHVGCAFSFSVCVINNIHVHMSGQNWLKEGSEHNWSDHLITTDCPVKQVACGNFHVCILTQDNRVWTGGSCYDGQCIKEHALIGCNPLAFCSTHAYAGSDNLLLKSAFGFYHIYGSNDFFPRTHHLTVNEIERKYGLPVSDEDDAIVKPIINPFKLEIEDLELNRNYLCYRFKNSSIVLFKGSAYDSTGSINDLCIDLEKEFSKRPFCYRTGPNSFIAYEASISVSITYFFTRMLEATQNVQLSDVTFQ</sequence>
<keyword evidence="2" id="KW-1185">Reference proteome</keyword>
<name>A0A6A5BQS6_NAEFO</name>
<dbReference type="EMBL" id="VFQX01000019">
    <property type="protein sequence ID" value="KAF0980413.1"/>
    <property type="molecule type" value="Genomic_DNA"/>
</dbReference>
<comment type="caution">
    <text evidence="1">The sequence shown here is derived from an EMBL/GenBank/DDBJ whole genome shotgun (WGS) entry which is preliminary data.</text>
</comment>
<dbReference type="Gene3D" id="2.130.10.30">
    <property type="entry name" value="Regulator of chromosome condensation 1/beta-lactamase-inhibitor protein II"/>
    <property type="match status" value="1"/>
</dbReference>
<protein>
    <submittedName>
        <fullName evidence="1">Uncharacterized protein</fullName>
    </submittedName>
</protein>
<dbReference type="Pfam" id="PF13540">
    <property type="entry name" value="RCC1_2"/>
    <property type="match status" value="1"/>
</dbReference>
<proteinExistence type="predicted"/>
<dbReference type="VEuPathDB" id="AmoebaDB:NfTy_027540"/>
<dbReference type="SUPFAM" id="SSF50985">
    <property type="entry name" value="RCC1/BLIP-II"/>
    <property type="match status" value="1"/>
</dbReference>
<dbReference type="Proteomes" id="UP000444721">
    <property type="component" value="Unassembled WGS sequence"/>
</dbReference>
<dbReference type="RefSeq" id="XP_044565126.1">
    <property type="nucleotide sequence ID" value="XM_044704278.1"/>
</dbReference>